<evidence type="ECO:0000313" key="4">
    <source>
        <dbReference type="EMBL" id="MDT0619757.1"/>
    </source>
</evidence>
<dbReference type="EMBL" id="JAVRHY010000020">
    <property type="protein sequence ID" value="MDT0619757.1"/>
    <property type="molecule type" value="Genomic_DNA"/>
</dbReference>
<evidence type="ECO:0000256" key="1">
    <source>
        <dbReference type="ARBA" id="ARBA00022729"/>
    </source>
</evidence>
<gene>
    <name evidence="4" type="ORF">RM531_14865</name>
</gene>
<keyword evidence="5" id="KW-1185">Reference proteome</keyword>
<comment type="caution">
    <text evidence="4">The sequence shown here is derived from an EMBL/GenBank/DDBJ whole genome shotgun (WGS) entry which is preliminary data.</text>
</comment>
<dbReference type="InterPro" id="IPR027385">
    <property type="entry name" value="Beta-barrel_OMP"/>
</dbReference>
<feature type="signal peptide" evidence="2">
    <location>
        <begin position="1"/>
        <end position="22"/>
    </location>
</feature>
<feature type="chain" id="PRO_5046667781" description="Outer membrane protein beta-barrel domain-containing protein" evidence="2">
    <location>
        <begin position="23"/>
        <end position="223"/>
    </location>
</feature>
<reference evidence="4 5" key="1">
    <citation type="submission" date="2023-09" db="EMBL/GenBank/DDBJ databases">
        <authorList>
            <person name="Rey-Velasco X."/>
        </authorList>
    </citation>
    <scope>NUCLEOTIDE SEQUENCE [LARGE SCALE GENOMIC DNA]</scope>
    <source>
        <strain evidence="4 5">P385</strain>
    </source>
</reference>
<accession>A0ABU3BD79</accession>
<protein>
    <recommendedName>
        <fullName evidence="3">Outer membrane protein beta-barrel domain-containing protein</fullName>
    </recommendedName>
</protein>
<evidence type="ECO:0000256" key="2">
    <source>
        <dbReference type="SAM" id="SignalP"/>
    </source>
</evidence>
<proteinExistence type="predicted"/>
<feature type="domain" description="Outer membrane protein beta-barrel" evidence="3">
    <location>
        <begin position="9"/>
        <end position="219"/>
    </location>
</feature>
<evidence type="ECO:0000313" key="5">
    <source>
        <dbReference type="Proteomes" id="UP001259982"/>
    </source>
</evidence>
<name>A0ABU3BD79_9GAMM</name>
<evidence type="ECO:0000259" key="3">
    <source>
        <dbReference type="Pfam" id="PF13505"/>
    </source>
</evidence>
<dbReference type="Pfam" id="PF13505">
    <property type="entry name" value="OMP_b-brl"/>
    <property type="match status" value="1"/>
</dbReference>
<dbReference type="Proteomes" id="UP001259982">
    <property type="component" value="Unassembled WGS sequence"/>
</dbReference>
<keyword evidence="1 2" id="KW-0732">Signal</keyword>
<dbReference type="RefSeq" id="WP_311660397.1">
    <property type="nucleotide sequence ID" value="NZ_JAVRHY010000020.1"/>
</dbReference>
<organism evidence="4 5">
    <name type="scientific">Spectribacter acetivorans</name>
    <dbReference type="NCBI Taxonomy" id="3075603"/>
    <lineage>
        <taxon>Bacteria</taxon>
        <taxon>Pseudomonadati</taxon>
        <taxon>Pseudomonadota</taxon>
        <taxon>Gammaproteobacteria</taxon>
        <taxon>Salinisphaerales</taxon>
        <taxon>Salinisphaeraceae</taxon>
        <taxon>Spectribacter</taxon>
    </lineage>
</organism>
<sequence>MINGIRATALLLLAGVGATASASDYTYLQADWIAAGDIDRSGLNSGFTEEYDGFAAEGAISLLPGLFVQARYDDIEGERSSDARFIQLGAGVNHDLGQYLSLVVDYDLALGAYALASYEDIDTDGASGDGLGVSGGLRWHPVPTLEINPSVGYVDYDELDDSTATLSGFRYALRGLFHITPQIALTAAYQVTALDLELAARETDLDFEKEFRLGVRYYFTAAE</sequence>